<reference evidence="6 9" key="2">
    <citation type="submission" date="2020-04" db="EMBL/GenBank/DDBJ databases">
        <authorList>
            <person name="De Canck E."/>
        </authorList>
    </citation>
    <scope>NUCLEOTIDE SEQUENCE [LARGE SCALE GENOMIC DNA]</scope>
    <source>
        <strain evidence="6 9">LMG 27174</strain>
    </source>
</reference>
<organism evidence="6 9">
    <name type="scientific">Paraburkholderia rhynchosiae</name>
    <dbReference type="NCBI Taxonomy" id="487049"/>
    <lineage>
        <taxon>Bacteria</taxon>
        <taxon>Pseudomonadati</taxon>
        <taxon>Pseudomonadota</taxon>
        <taxon>Betaproteobacteria</taxon>
        <taxon>Burkholderiales</taxon>
        <taxon>Burkholderiaceae</taxon>
        <taxon>Paraburkholderia</taxon>
    </lineage>
</organism>
<dbReference type="GO" id="GO:0006269">
    <property type="term" value="P:DNA replication, synthesis of primer"/>
    <property type="evidence" value="ECO:0007669"/>
    <property type="project" value="TreeGrafter"/>
</dbReference>
<dbReference type="InterPro" id="IPR002694">
    <property type="entry name" value="Znf_CHC2"/>
</dbReference>
<keyword evidence="1" id="KW-0479">Metal-binding</keyword>
<dbReference type="PANTHER" id="PTHR30313">
    <property type="entry name" value="DNA PRIMASE"/>
    <property type="match status" value="1"/>
</dbReference>
<dbReference type="GO" id="GO:0003899">
    <property type="term" value="F:DNA-directed RNA polymerase activity"/>
    <property type="evidence" value="ECO:0007669"/>
    <property type="project" value="InterPro"/>
</dbReference>
<reference evidence="7 8" key="1">
    <citation type="submission" date="2018-01" db="EMBL/GenBank/DDBJ databases">
        <title>Whole genome analyses suggest that Burkholderia sensu lato contains two further novel genera in the rhizoxinica-symbiotica group Mycetohabitans gen. nov., and Trinickia gen. nov.: implications for the evolution of diazotrophy and nodulation in the Burkholderiaceae.</title>
        <authorList>
            <person name="Estrada-de los Santos P."/>
            <person name="Palmer M."/>
            <person name="Chavez-Ramirez B."/>
            <person name="Beukes C."/>
            <person name="Steenkamp E.T."/>
            <person name="Hirsch A.M."/>
            <person name="Manyaka P."/>
            <person name="Maluk M."/>
            <person name="Lafos M."/>
            <person name="Crook M."/>
            <person name="Gross E."/>
            <person name="Simon M.F."/>
            <person name="Bueno dos Reis Junior F."/>
            <person name="Poole P.S."/>
            <person name="Venter S.N."/>
            <person name="James E.K."/>
        </authorList>
    </citation>
    <scope>NUCLEOTIDE SEQUENCE [LARGE SCALE GENOMIC DNA]</scope>
    <source>
        <strain evidence="7 8">WSM 3937</strain>
    </source>
</reference>
<dbReference type="RefSeq" id="WP_102630835.1">
    <property type="nucleotide sequence ID" value="NZ_CADIJZ010000008.1"/>
</dbReference>
<evidence type="ECO:0000313" key="6">
    <source>
        <dbReference type="EMBL" id="CAB3677921.1"/>
    </source>
</evidence>
<dbReference type="PANTHER" id="PTHR30313:SF2">
    <property type="entry name" value="DNA PRIMASE"/>
    <property type="match status" value="1"/>
</dbReference>
<accession>A0A2N7WW86</accession>
<name>A0A2N7WW86_9BURK</name>
<dbReference type="Gene3D" id="3.40.1360.10">
    <property type="match status" value="1"/>
</dbReference>
<feature type="region of interest" description="Disordered" evidence="4">
    <location>
        <begin position="1872"/>
        <end position="2007"/>
    </location>
</feature>
<dbReference type="SMART" id="SM00400">
    <property type="entry name" value="ZnF_CHCC"/>
    <property type="match status" value="1"/>
</dbReference>
<keyword evidence="2" id="KW-0863">Zinc-finger</keyword>
<gene>
    <name evidence="6" type="primary">dnaG_1</name>
    <name evidence="7" type="ORF">C0Z16_03575</name>
    <name evidence="6" type="ORF">LMG27174_02485</name>
</gene>
<dbReference type="PROSITE" id="PS50878">
    <property type="entry name" value="RT_POL"/>
    <property type="match status" value="1"/>
</dbReference>
<evidence type="ECO:0000259" key="5">
    <source>
        <dbReference type="PROSITE" id="PS50878"/>
    </source>
</evidence>
<feature type="compositionally biased region" description="Low complexity" evidence="4">
    <location>
        <begin position="1881"/>
        <end position="1902"/>
    </location>
</feature>
<dbReference type="Gene3D" id="3.90.980.10">
    <property type="entry name" value="DNA primase, catalytic core, N-terminal domain"/>
    <property type="match status" value="1"/>
</dbReference>
<evidence type="ECO:0000256" key="4">
    <source>
        <dbReference type="SAM" id="MobiDB-lite"/>
    </source>
</evidence>
<dbReference type="Proteomes" id="UP000494205">
    <property type="component" value="Unassembled WGS sequence"/>
</dbReference>
<dbReference type="InterPro" id="IPR037068">
    <property type="entry name" value="DNA_primase_core_N_sf"/>
</dbReference>
<dbReference type="CDD" id="cd03364">
    <property type="entry name" value="TOPRIM_DnaG_primases"/>
    <property type="match status" value="1"/>
</dbReference>
<dbReference type="Gene3D" id="3.90.580.10">
    <property type="entry name" value="Zinc finger, CHC2-type domain"/>
    <property type="match status" value="1"/>
</dbReference>
<dbReference type="GO" id="GO:0003677">
    <property type="term" value="F:DNA binding"/>
    <property type="evidence" value="ECO:0007669"/>
    <property type="project" value="InterPro"/>
</dbReference>
<evidence type="ECO:0000313" key="9">
    <source>
        <dbReference type="Proteomes" id="UP000494205"/>
    </source>
</evidence>
<dbReference type="Pfam" id="PF01807">
    <property type="entry name" value="Zn_ribbon_DnaG"/>
    <property type="match status" value="1"/>
</dbReference>
<dbReference type="CDD" id="cd01646">
    <property type="entry name" value="RT_Bac_retron_I"/>
    <property type="match status" value="1"/>
</dbReference>
<dbReference type="SUPFAM" id="SSF57783">
    <property type="entry name" value="Zinc beta-ribbon"/>
    <property type="match status" value="1"/>
</dbReference>
<feature type="compositionally biased region" description="Basic and acidic residues" evidence="4">
    <location>
        <begin position="1989"/>
        <end position="1999"/>
    </location>
</feature>
<dbReference type="EC" id="2.7.7.-" evidence="6"/>
<dbReference type="GO" id="GO:0005737">
    <property type="term" value="C:cytoplasm"/>
    <property type="evidence" value="ECO:0007669"/>
    <property type="project" value="TreeGrafter"/>
</dbReference>
<dbReference type="InterPro" id="IPR034151">
    <property type="entry name" value="TOPRIM_DnaG_bac"/>
</dbReference>
<feature type="domain" description="Reverse transcriptase" evidence="5">
    <location>
        <begin position="547"/>
        <end position="910"/>
    </location>
</feature>
<evidence type="ECO:0000313" key="7">
    <source>
        <dbReference type="EMBL" id="PMS33657.1"/>
    </source>
</evidence>
<dbReference type="EMBL" id="CADIJZ010000008">
    <property type="protein sequence ID" value="CAB3677921.1"/>
    <property type="molecule type" value="Genomic_DNA"/>
</dbReference>
<feature type="compositionally biased region" description="Polar residues" evidence="4">
    <location>
        <begin position="1938"/>
        <end position="1947"/>
    </location>
</feature>
<dbReference type="Proteomes" id="UP000235659">
    <property type="component" value="Unassembled WGS sequence"/>
</dbReference>
<dbReference type="GO" id="GO:0008270">
    <property type="term" value="F:zinc ion binding"/>
    <property type="evidence" value="ECO:0007669"/>
    <property type="project" value="UniProtKB-KW"/>
</dbReference>
<proteinExistence type="predicted"/>
<dbReference type="SUPFAM" id="SSF56731">
    <property type="entry name" value="DNA primase core"/>
    <property type="match status" value="1"/>
</dbReference>
<dbReference type="EMBL" id="PNXY01000002">
    <property type="protein sequence ID" value="PMS33657.1"/>
    <property type="molecule type" value="Genomic_DNA"/>
</dbReference>
<dbReference type="InterPro" id="IPR000477">
    <property type="entry name" value="RT_dom"/>
</dbReference>
<dbReference type="InterPro" id="IPR036977">
    <property type="entry name" value="DNA_primase_Znf_CHC2"/>
</dbReference>
<keyword evidence="3" id="KW-0862">Zinc</keyword>
<dbReference type="InterPro" id="IPR050219">
    <property type="entry name" value="DnaG_primase"/>
</dbReference>
<evidence type="ECO:0000313" key="8">
    <source>
        <dbReference type="Proteomes" id="UP000235659"/>
    </source>
</evidence>
<keyword evidence="6" id="KW-0548">Nucleotidyltransferase</keyword>
<sequence length="2590" mass="285641">MDWYDLDEVLAAADVPEVARRLGMEVEKRGANLVALCPFHEDTRPSLVLYPREAGRHSHYHCFSCHEHGYAVDLVKKVQGLEFRPAVEWLARSVGVTPRPGLVGRGVTRQAPREDALTFAQRVFEERHDESEFVEWCAARHFDRDFAYDFGLRCLPAGSSLVRALRGETFGRRQELIDGLLSVGLLLRLRPERKIDLQTSLDLSEEFRDYFHDGRVLIPIRADRNRLVGFAGRYRPSPVPGGSASSNVAAKYLLTPGFRKAEVLFNADLARAALHTLVKAGESRPMLYVVEGFLDAVRLQSLGLPVVAVMGSSLSESQRKGLIDLVDGVNLPEDTHLSLRLFFDRDAAGFDGANRAVRQLIGHSGVETMWVGFAAGDHTASGKDPDEILALADQFSAEAILKQHSLPAVGILLAASLGYKDATPLVSDELWRAISHYPRERALLQAARALRALSGGAANWEQRLEGLAEPRPQWAEALLPLLRPHLKNASGQVAATVPAVLLNQEARLNHARMLAEHGSRRGELPCDDESWRVLDRNAQIFNLLALDRLQQQTWRPAAACDAVHLPRKLSSDETMLGDPRRKVMPHPADLHLQQFLMNELLTERHDFAHEGPRAFSDCIPAVRWYGTEKEIRVTGYFSAREFDPAIDEDGRGPHDEATLSFAYQVDMDVLEGRHKPTDQGMFRPYIECWRDYMGSLDRQAKAIGEHVHVLRLDAKRYYDEIQRYVVRDRLLASIEQALTVSGAEDFADILQLPHPDAGVTAERLVDLLCGSLFEHDYRDPDDGGERHSAHVKGIPQGPVISAWIGTIAMFPLDAAARAFMRQPSQRNPNDVDRPRVGYARYVDDIVLLADSEARLNALREAVQNAASRLDLTLVRKGDAVAPGTPQDVMQQLNSGRILAPSVPAWEPPMIGDGETGWGMNGDDSSAIDRQSALHLLRHPSLLDDPSTVHQKVHEAMQAPDLRPGDLGKCARALWWQVAAQAAERSEPVTPETWPRLWHVFRQWWEEVCTGHAWAALYGREGYDVLFAVEGLDMLMDWSPSMQQGRTKEWIKQHGRSLDSLAAAILQKEDLLQGVPLKRNRAHIQSRVRKVQWKALQRVPAAKAPLHVESQRSVAPTLTHWLCLAAMLLNRYDTNRDGQSHPLDQLPSRFQPNDSVGPDAIKTACAYIQAPAIGGELVVERVDADASKIALQFLVANTAGPPRHSRWEILRRYSDLVGNGIIQSRSIFVLPPVPVVDAGMLAYVEGDDGSSVKLYAFESSRDARLPSHFAGATMADVGPQGVPPLTFNWKEPQELAHGLQRFGGDQSLRIAFNSLEPANRARFAADLFETLHVIQQADADEGKEWVVIMAHVAHEPVSGSVKEVGACKWYLVSVPLESANLGVSAWVRDGRGGLRSVSVPGGEYTRLWRLGCAVSDALGMAFDLPDDETSAEADETALAHPNQIQDYVLRQQLSKLRGTLIADAQVQREGPDGLPRTVRRSLEILRRFDPAHDPAAQVKLVLYTEAETHGMAMRLRHKGASDLRDRLHLLPALVLQRLPLSVLEWLPLPHDYRGEPLRTDLALILALAKLIGADHAGNSGEQSNHGGDFGSAHALHIGLSLAATGSALRGLVATAWGAARHRDPAPLSASLPIPPGWNSPDAGRQDPQLDYETACKFLRDDNWAGAKEATPWQWMLALLGILASVAPQVLDGSSENPLHVLYEQLRLWQSAPGESIENQQWAWPYDDLPTYNVVDWNSLMTALPLATAYVDRHLGLVVRQIEAPAYRRHRDDTAFTDADSQQWILAKLQYSGLGSNGSVARVQRGRSRLATWTEVRRRSDNELLSVHTLDDKLGRWWSVESAAEQDDATLATRTTEPLTAKTDVRFDVAPTAPAEFPENRADAVAAQPAQAESTAAESASEEPATPEPADDERSIAEPTVEPDTADPGTAEPGVAGLSTAESTTSAPVITTVPGAEPAGAESMGAGITPEAPEASLAPVGGTRNATLETDATRRTARECQHASWSMRGEAKSESHMRVALLQWRIEESYSHPIAEVGLAGMGMPALERNDLLKELDGDGTLARAHGAAARAKEHGWPEGDAASVPSWPEHRRRRFLKRALEACHDLKVELLVLPEVSVRRETIEWLEDELRRHPNIAVLAGTYRHFGRSIPDRLDSKEGITDIHPLMAPLTLLWRPDQALAKTFFGEESAHRTLRFVRGKKYRAVAANELFRPDWRALQPLFGIDQLLDQLGNIPNERIRPVVRAVAEKMPSLRYCMELVCSELFLLTSPANRGPLRKEAAAMLNRFPDSAAGDARNMVDGDIISLGNFLSVDQAHGVSRRTILLVPAATSRSNDYWHAGQASVLASGTATVFCNASISAISCGGSCFIGIDSATKQHGASAGLIETLTPYHGWRKGILSAKADGALSEDDQAMVVVDLDPVHVVSGRPRPQLLPEPMVLVAYLPVVELLDPDANKRNMHSALEKDSASHFKNSSRDEDIQNALGKVGTTPKQRKPSGSLWRAFGELVKASKPSLDVSRLDTFAKHFADDKAMRERLTAWERDREQQPHAKNGPLGLEPAWLDFLEVDLTLQNDEELPTIKVPPWLSDGLS</sequence>
<protein>
    <submittedName>
        <fullName evidence="6">DNA primase</fullName>
        <ecNumber evidence="6">2.7.7.-</ecNumber>
    </submittedName>
</protein>
<evidence type="ECO:0000256" key="2">
    <source>
        <dbReference type="ARBA" id="ARBA00022771"/>
    </source>
</evidence>
<evidence type="ECO:0000256" key="1">
    <source>
        <dbReference type="ARBA" id="ARBA00022723"/>
    </source>
</evidence>
<keyword evidence="6" id="KW-0808">Transferase</keyword>
<keyword evidence="8" id="KW-1185">Reference proteome</keyword>
<evidence type="ECO:0000256" key="3">
    <source>
        <dbReference type="ARBA" id="ARBA00022833"/>
    </source>
</evidence>
<dbReference type="OrthoDB" id="7604950at2"/>